<dbReference type="GO" id="GO:0030170">
    <property type="term" value="F:pyridoxal phosphate binding"/>
    <property type="evidence" value="ECO:0007669"/>
    <property type="project" value="InterPro"/>
</dbReference>
<dbReference type="GO" id="GO:0030151">
    <property type="term" value="F:molybdenum ion binding"/>
    <property type="evidence" value="ECO:0007669"/>
    <property type="project" value="InterPro"/>
</dbReference>
<dbReference type="Proteomes" id="UP000198638">
    <property type="component" value="Unassembled WGS sequence"/>
</dbReference>
<evidence type="ECO:0000313" key="3">
    <source>
        <dbReference type="Proteomes" id="UP000198638"/>
    </source>
</evidence>
<keyword evidence="3" id="KW-1185">Reference proteome</keyword>
<dbReference type="PROSITE" id="PS51340">
    <property type="entry name" value="MOSC"/>
    <property type="match status" value="1"/>
</dbReference>
<dbReference type="OrthoDB" id="9786134at2"/>
<protein>
    <submittedName>
        <fullName evidence="2">MOSC domain-containing protein YiiM</fullName>
    </submittedName>
</protein>
<dbReference type="AlphaFoldDB" id="A0A1H4FXB4"/>
<evidence type="ECO:0000259" key="1">
    <source>
        <dbReference type="PROSITE" id="PS51340"/>
    </source>
</evidence>
<dbReference type="Gene3D" id="2.40.33.20">
    <property type="entry name" value="PK beta-barrel domain-like"/>
    <property type="match status" value="1"/>
</dbReference>
<dbReference type="PANTHER" id="PTHR30212">
    <property type="entry name" value="PROTEIN YIIM"/>
    <property type="match status" value="1"/>
</dbReference>
<dbReference type="SUPFAM" id="SSF50800">
    <property type="entry name" value="PK beta-barrel domain-like"/>
    <property type="match status" value="1"/>
</dbReference>
<dbReference type="InterPro" id="IPR052353">
    <property type="entry name" value="Benzoxazolinone_Detox_Enz"/>
</dbReference>
<dbReference type="STRING" id="83784.SAMN05192564_105150"/>
<dbReference type="InterPro" id="IPR011037">
    <property type="entry name" value="Pyrv_Knase-like_insert_dom_sf"/>
</dbReference>
<accession>A0A1H4FXB4</accession>
<dbReference type="InterPro" id="IPR005163">
    <property type="entry name" value="Tri_helical_YiiM-like"/>
</dbReference>
<reference evidence="3" key="1">
    <citation type="submission" date="2016-10" db="EMBL/GenBank/DDBJ databases">
        <authorList>
            <person name="Varghese N."/>
            <person name="Submissions S."/>
        </authorList>
    </citation>
    <scope>NUCLEOTIDE SEQUENCE [LARGE SCALE GENOMIC DNA]</scope>
    <source>
        <strain evidence="3">LMG 24000</strain>
    </source>
</reference>
<dbReference type="GO" id="GO:0003824">
    <property type="term" value="F:catalytic activity"/>
    <property type="evidence" value="ECO:0007669"/>
    <property type="project" value="InterPro"/>
</dbReference>
<evidence type="ECO:0000313" key="2">
    <source>
        <dbReference type="EMBL" id="SEB01771.1"/>
    </source>
</evidence>
<sequence>MSGVVFRVDAVLTGVVAPLGDHGKESAIGKKPVGHRVWLGETGLDGDEQAERKHHGGPEKAMLHYAFDHYDAWRNEWPATPAGRTLLDACGAFGENISTLGMTESTVCVGDVYRIGGALVQVSQPRNPCWKLNLRFSREDMSRRVQDTRRTGWYYRVLEAGEMGAGDTIERLARPHPEWTVGRLLRVLYVDRDDRAALEGMANLDTLTASWRATATKRLASGTIESWSSRLDTPSGQTHDA</sequence>
<gene>
    <name evidence="2" type="ORF">SAMN05192564_105150</name>
</gene>
<feature type="domain" description="MOSC" evidence="1">
    <location>
        <begin position="31"/>
        <end position="172"/>
    </location>
</feature>
<dbReference type="Pfam" id="PF03475">
    <property type="entry name" value="YiiM_3-alpha"/>
    <property type="match status" value="1"/>
</dbReference>
<dbReference type="Pfam" id="PF03473">
    <property type="entry name" value="MOSC"/>
    <property type="match status" value="1"/>
</dbReference>
<dbReference type="EMBL" id="FNRQ01000005">
    <property type="protein sequence ID" value="SEB01771.1"/>
    <property type="molecule type" value="Genomic_DNA"/>
</dbReference>
<dbReference type="InterPro" id="IPR005302">
    <property type="entry name" value="MoCF_Sase_C"/>
</dbReference>
<dbReference type="RefSeq" id="WP_090535062.1">
    <property type="nucleotide sequence ID" value="NZ_FNRQ01000005.1"/>
</dbReference>
<organism evidence="2 3">
    <name type="scientific">Paraburkholderia sartisoli</name>
    <dbReference type="NCBI Taxonomy" id="83784"/>
    <lineage>
        <taxon>Bacteria</taxon>
        <taxon>Pseudomonadati</taxon>
        <taxon>Pseudomonadota</taxon>
        <taxon>Betaproteobacteria</taxon>
        <taxon>Burkholderiales</taxon>
        <taxon>Burkholderiaceae</taxon>
        <taxon>Paraburkholderia</taxon>
    </lineage>
</organism>
<name>A0A1H4FXB4_9BURK</name>
<dbReference type="PANTHER" id="PTHR30212:SF2">
    <property type="entry name" value="PROTEIN YIIM"/>
    <property type="match status" value="1"/>
</dbReference>
<proteinExistence type="predicted"/>